<evidence type="ECO:0000313" key="2">
    <source>
        <dbReference type="EMBL" id="MFC0394252.1"/>
    </source>
</evidence>
<organism evidence="2 3">
    <name type="scientific">Paenibacillus mendelii</name>
    <dbReference type="NCBI Taxonomy" id="206163"/>
    <lineage>
        <taxon>Bacteria</taxon>
        <taxon>Bacillati</taxon>
        <taxon>Bacillota</taxon>
        <taxon>Bacilli</taxon>
        <taxon>Bacillales</taxon>
        <taxon>Paenibacillaceae</taxon>
        <taxon>Paenibacillus</taxon>
    </lineage>
</organism>
<dbReference type="SUPFAM" id="SSF69304">
    <property type="entry name" value="Tricorn protease N-terminal domain"/>
    <property type="match status" value="1"/>
</dbReference>
<protein>
    <recommendedName>
        <fullName evidence="4">Copper amine oxidase-like N-terminal domain-containing protein</fullName>
    </recommendedName>
</protein>
<comment type="caution">
    <text evidence="2">The sequence shown here is derived from an EMBL/GenBank/DDBJ whole genome shotgun (WGS) entry which is preliminary data.</text>
</comment>
<evidence type="ECO:0000313" key="3">
    <source>
        <dbReference type="Proteomes" id="UP001589818"/>
    </source>
</evidence>
<dbReference type="EMBL" id="JBHLVF010000041">
    <property type="protein sequence ID" value="MFC0394252.1"/>
    <property type="molecule type" value="Genomic_DNA"/>
</dbReference>
<accession>A0ABV6JFD5</accession>
<name>A0ABV6JFD5_9BACL</name>
<gene>
    <name evidence="2" type="ORF">ACFFJ8_23155</name>
</gene>
<keyword evidence="1" id="KW-0732">Signal</keyword>
<sequence>MRIKEAKPVKVFAALGMIAAIMASSTAGAGIGYAEKPIITSSTPSYDVQSSPVIKPSWSLPLAKFDQGGYSFPVTTALAEEGRVFDYRPLYRVHEGRLLYQNRLDYSISVMKTANGGKYQFPSGVRPVQTDLYGNGLFIARADGMLEAYNFTTSKPVFSVKLGARNFVSTLKSGNMIYVRAGGTLYAVKLPASLLKG</sequence>
<dbReference type="RefSeq" id="WP_204815410.1">
    <property type="nucleotide sequence ID" value="NZ_JANHOF010000001.1"/>
</dbReference>
<reference evidence="2 3" key="1">
    <citation type="submission" date="2024-09" db="EMBL/GenBank/DDBJ databases">
        <authorList>
            <person name="Sun Q."/>
            <person name="Mori K."/>
        </authorList>
    </citation>
    <scope>NUCLEOTIDE SEQUENCE [LARGE SCALE GENOMIC DNA]</scope>
    <source>
        <strain evidence="2 3">CCM 4839</strain>
    </source>
</reference>
<evidence type="ECO:0000256" key="1">
    <source>
        <dbReference type="SAM" id="SignalP"/>
    </source>
</evidence>
<proteinExistence type="predicted"/>
<feature type="signal peptide" evidence="1">
    <location>
        <begin position="1"/>
        <end position="29"/>
    </location>
</feature>
<evidence type="ECO:0008006" key="4">
    <source>
        <dbReference type="Google" id="ProtNLM"/>
    </source>
</evidence>
<dbReference type="Proteomes" id="UP001589818">
    <property type="component" value="Unassembled WGS sequence"/>
</dbReference>
<keyword evidence="3" id="KW-1185">Reference proteome</keyword>
<feature type="chain" id="PRO_5046201466" description="Copper amine oxidase-like N-terminal domain-containing protein" evidence="1">
    <location>
        <begin position="30"/>
        <end position="197"/>
    </location>
</feature>